<evidence type="ECO:0000313" key="4">
    <source>
        <dbReference type="EMBL" id="KHL24086.1"/>
    </source>
</evidence>
<protein>
    <recommendedName>
        <fullName evidence="3">Single-stranded DNA-binding protein</fullName>
    </recommendedName>
</protein>
<dbReference type="AlphaFoldDB" id="A0A0B2BRS5"/>
<dbReference type="Pfam" id="PF02303">
    <property type="entry name" value="Phage_DNA_bind"/>
    <property type="match status" value="1"/>
</dbReference>
<accession>A0A0B2BRS5</accession>
<comment type="caution">
    <text evidence="4">The sequence shown here is derived from an EMBL/GenBank/DDBJ whole genome shotgun (WGS) entry which is preliminary data.</text>
</comment>
<evidence type="ECO:0000313" key="5">
    <source>
        <dbReference type="Proteomes" id="UP000030988"/>
    </source>
</evidence>
<evidence type="ECO:0000256" key="1">
    <source>
        <dbReference type="ARBA" id="ARBA00022705"/>
    </source>
</evidence>
<feature type="non-terminal residue" evidence="4">
    <location>
        <position position="1"/>
    </location>
</feature>
<dbReference type="InterPro" id="IPR012340">
    <property type="entry name" value="NA-bd_OB-fold"/>
</dbReference>
<evidence type="ECO:0000256" key="2">
    <source>
        <dbReference type="ARBA" id="ARBA00023125"/>
    </source>
</evidence>
<name>A0A0B2BRS5_9SPHN</name>
<reference evidence="4 5" key="1">
    <citation type="submission" date="2014-11" db="EMBL/GenBank/DDBJ databases">
        <title>Draft genome sequence of Kirrobacter mercurialis.</title>
        <authorList>
            <person name="Coil D.A."/>
            <person name="Eisen J.A."/>
        </authorList>
    </citation>
    <scope>NUCLEOTIDE SEQUENCE [LARGE SCALE GENOMIC DNA]</scope>
    <source>
        <strain evidence="4 5">Coronado</strain>
    </source>
</reference>
<dbReference type="InterPro" id="IPR003512">
    <property type="entry name" value="Phage_M13_G5P_DNA-bd"/>
</dbReference>
<dbReference type="Gene3D" id="2.40.50.140">
    <property type="entry name" value="Nucleic acid-binding proteins"/>
    <property type="match status" value="1"/>
</dbReference>
<dbReference type="GO" id="GO:0003697">
    <property type="term" value="F:single-stranded DNA binding"/>
    <property type="evidence" value="ECO:0007669"/>
    <property type="project" value="InterPro"/>
</dbReference>
<dbReference type="RefSeq" id="WP_039098033.1">
    <property type="nucleotide sequence ID" value="NZ_JTDN01000010.1"/>
</dbReference>
<dbReference type="SUPFAM" id="SSF50249">
    <property type="entry name" value="Nucleic acid-binding proteins"/>
    <property type="match status" value="1"/>
</dbReference>
<dbReference type="Proteomes" id="UP000030988">
    <property type="component" value="Unassembled WGS sequence"/>
</dbReference>
<sequence>LGGVYPALFNFNLEDGQHPYPAGKYRVHSSSFKINNFGQVSVGRVLLESVKSA</sequence>
<keyword evidence="1" id="KW-0235">DNA replication</keyword>
<keyword evidence="2 4" id="KW-0238">DNA-binding</keyword>
<gene>
    <name evidence="4" type="ORF">PK98_15770</name>
</gene>
<organism evidence="4 5">
    <name type="scientific">Croceibacterium mercuriale</name>
    <dbReference type="NCBI Taxonomy" id="1572751"/>
    <lineage>
        <taxon>Bacteria</taxon>
        <taxon>Pseudomonadati</taxon>
        <taxon>Pseudomonadota</taxon>
        <taxon>Alphaproteobacteria</taxon>
        <taxon>Sphingomonadales</taxon>
        <taxon>Erythrobacteraceae</taxon>
        <taxon>Croceibacterium</taxon>
    </lineage>
</organism>
<keyword evidence="5" id="KW-1185">Reference proteome</keyword>
<evidence type="ECO:0000256" key="3">
    <source>
        <dbReference type="ARBA" id="ARBA00030596"/>
    </source>
</evidence>
<proteinExistence type="predicted"/>
<dbReference type="EMBL" id="JTDN01000010">
    <property type="protein sequence ID" value="KHL24086.1"/>
    <property type="molecule type" value="Genomic_DNA"/>
</dbReference>
<dbReference type="GO" id="GO:0006260">
    <property type="term" value="P:DNA replication"/>
    <property type="evidence" value="ECO:0007669"/>
    <property type="project" value="UniProtKB-KW"/>
</dbReference>